<evidence type="ECO:0000313" key="2">
    <source>
        <dbReference type="Proteomes" id="UP000499080"/>
    </source>
</evidence>
<proteinExistence type="predicted"/>
<evidence type="ECO:0000313" key="1">
    <source>
        <dbReference type="EMBL" id="GBM06128.1"/>
    </source>
</evidence>
<protein>
    <submittedName>
        <fullName evidence="1">Uncharacterized protein</fullName>
    </submittedName>
</protein>
<dbReference type="EMBL" id="BGPR01000223">
    <property type="protein sequence ID" value="GBM06128.1"/>
    <property type="molecule type" value="Genomic_DNA"/>
</dbReference>
<accession>A0A4Y2CR36</accession>
<dbReference type="Proteomes" id="UP000499080">
    <property type="component" value="Unassembled WGS sequence"/>
</dbReference>
<keyword evidence="2" id="KW-1185">Reference proteome</keyword>
<comment type="caution">
    <text evidence="1">The sequence shown here is derived from an EMBL/GenBank/DDBJ whole genome shotgun (WGS) entry which is preliminary data.</text>
</comment>
<gene>
    <name evidence="1" type="ORF">AVEN_265185_1</name>
</gene>
<dbReference type="AlphaFoldDB" id="A0A4Y2CR36"/>
<name>A0A4Y2CR36_ARAVE</name>
<reference evidence="1 2" key="1">
    <citation type="journal article" date="2019" name="Sci. Rep.">
        <title>Orb-weaving spider Araneus ventricosus genome elucidates the spidroin gene catalogue.</title>
        <authorList>
            <person name="Kono N."/>
            <person name="Nakamura H."/>
            <person name="Ohtoshi R."/>
            <person name="Moran D.A.P."/>
            <person name="Shinohara A."/>
            <person name="Yoshida Y."/>
            <person name="Fujiwara M."/>
            <person name="Mori M."/>
            <person name="Tomita M."/>
            <person name="Arakawa K."/>
        </authorList>
    </citation>
    <scope>NUCLEOTIDE SEQUENCE [LARGE SCALE GENOMIC DNA]</scope>
</reference>
<sequence>MVLCDDKSCKERYKNPGVAEMRLSALNVCGVRRISLESCSLCELVSCETLSAVVRAIAVIVRDLLSACTANLCKCCFSVTCASCFLEYSRIRRR</sequence>
<organism evidence="1 2">
    <name type="scientific">Araneus ventricosus</name>
    <name type="common">Orbweaver spider</name>
    <name type="synonym">Epeira ventricosa</name>
    <dbReference type="NCBI Taxonomy" id="182803"/>
    <lineage>
        <taxon>Eukaryota</taxon>
        <taxon>Metazoa</taxon>
        <taxon>Ecdysozoa</taxon>
        <taxon>Arthropoda</taxon>
        <taxon>Chelicerata</taxon>
        <taxon>Arachnida</taxon>
        <taxon>Araneae</taxon>
        <taxon>Araneomorphae</taxon>
        <taxon>Entelegynae</taxon>
        <taxon>Araneoidea</taxon>
        <taxon>Araneidae</taxon>
        <taxon>Araneus</taxon>
    </lineage>
</organism>